<gene>
    <name evidence="11" type="ORF">SAMN05443551_3755</name>
</gene>
<dbReference type="InterPro" id="IPR050437">
    <property type="entry name" value="Ribos_protein_bS1-like"/>
</dbReference>
<comment type="function">
    <text evidence="6">Binds mRNA; thus facilitating recognition of the initiation point. It is needed to translate mRNA with a short Shine-Dalgarno (SD) purine-rich sequence.</text>
</comment>
<keyword evidence="5" id="KW-0687">Ribonucleoprotein</keyword>
<feature type="domain" description="S1 motif" evidence="10">
    <location>
        <begin position="352"/>
        <end position="422"/>
    </location>
</feature>
<dbReference type="NCBIfam" id="NF004955">
    <property type="entry name" value="PRK06299.1-5"/>
    <property type="match status" value="1"/>
</dbReference>
<feature type="domain" description="S1 motif" evidence="10">
    <location>
        <begin position="96"/>
        <end position="162"/>
    </location>
</feature>
<dbReference type="CDD" id="cd04465">
    <property type="entry name" value="S1_RPS1_repeat_ec2_hs2"/>
    <property type="match status" value="1"/>
</dbReference>
<evidence type="ECO:0000256" key="8">
    <source>
        <dbReference type="ARBA" id="ARBA00035517"/>
    </source>
</evidence>
<dbReference type="STRING" id="996342.SAMN05443551_3755"/>
<evidence type="ECO:0000256" key="7">
    <source>
        <dbReference type="ARBA" id="ARBA00035293"/>
    </source>
</evidence>
<evidence type="ECO:0000256" key="1">
    <source>
        <dbReference type="ARBA" id="ARBA00006767"/>
    </source>
</evidence>
<dbReference type="PANTHER" id="PTHR10724:SF7">
    <property type="entry name" value="SMALL RIBOSOMAL SUBUNIT PROTEIN BS1C"/>
    <property type="match status" value="1"/>
</dbReference>
<evidence type="ECO:0000256" key="5">
    <source>
        <dbReference type="ARBA" id="ARBA00023274"/>
    </source>
</evidence>
<evidence type="ECO:0000259" key="10">
    <source>
        <dbReference type="PROSITE" id="PS50126"/>
    </source>
</evidence>
<dbReference type="CDD" id="cd05688">
    <property type="entry name" value="S1_RPS1_repeat_ec3"/>
    <property type="match status" value="1"/>
</dbReference>
<sequence>MNGGLCYAARVAKRQTKPKSKDRAGVGIHRPSLFYGRLDQSPHIKCGTNPRPAETTARPEKMRRKGKRRHMAQNASMEEFEALLNESLEMDTPDEGSVVKGKVIAIEAGQAIIDVGYKMEGRVELKEFANPGEAPDISVGDEVEVYLRSAENARGEAVISREMARREEAWDRLEKAYADDARVEGAIFGRVKGGFTVDLGGAVAFLPGSQVDVRPVRDAGPLMGLKQPFQILKMDRRRGNIVVSRRAILEESRAEQRAEVIGNLTEGQAVDGVVKNITEYGAFVDLGGVDGLLHVTDMAWRRVNHPSEILSIGETVKVQVIKINKETHRISLGMKQLQEDPWDLVAAKYPLESVHMGRVTNITDYGAFVELEPGVEGLVHVSEMSWTKKNVHPGKIVSTSQEVEVMVLEIDGAKRRVSLGLKQTMRNPWEVFAETHPEGTEVEGEVKNITEFGLFVGLDGDIDGMVHLSDLSWDERGEDAIQNYRKGDMVQAVVTEVDVEKERISLSVKALGGDKFAEAVGGVKRGSVITVQVTAIEDGGIEVEYEGMKSFIRRSDLSRDRAEQRPERFSVGDKVDVRVTNVDSKTRRLGLSIKAREIAEEKEAVQQYGSSDSGASLGDILGAALKNDND</sequence>
<dbReference type="CDD" id="cd05691">
    <property type="entry name" value="S1_RPS1_repeat_ec6"/>
    <property type="match status" value="1"/>
</dbReference>
<dbReference type="Gene3D" id="2.40.50.140">
    <property type="entry name" value="Nucleic acid-binding proteins"/>
    <property type="match status" value="5"/>
</dbReference>
<dbReference type="NCBIfam" id="NF004952">
    <property type="entry name" value="PRK06299.1-2"/>
    <property type="match status" value="1"/>
</dbReference>
<feature type="region of interest" description="Disordered" evidence="9">
    <location>
        <begin position="45"/>
        <end position="73"/>
    </location>
</feature>
<evidence type="ECO:0000256" key="4">
    <source>
        <dbReference type="ARBA" id="ARBA00022980"/>
    </source>
</evidence>
<evidence type="ECO:0000256" key="6">
    <source>
        <dbReference type="ARBA" id="ARBA00025604"/>
    </source>
</evidence>
<feature type="domain" description="S1 motif" evidence="10">
    <location>
        <begin position="439"/>
        <end position="509"/>
    </location>
</feature>
<evidence type="ECO:0000256" key="9">
    <source>
        <dbReference type="SAM" id="MobiDB-lite"/>
    </source>
</evidence>
<dbReference type="FunFam" id="2.40.50.140:FF:000018">
    <property type="entry name" value="30S ribosomal protein S1"/>
    <property type="match status" value="1"/>
</dbReference>
<evidence type="ECO:0000256" key="3">
    <source>
        <dbReference type="ARBA" id="ARBA00022884"/>
    </source>
</evidence>
<dbReference type="Proteomes" id="UP000184221">
    <property type="component" value="Unassembled WGS sequence"/>
</dbReference>
<dbReference type="PRINTS" id="PR00681">
    <property type="entry name" value="RIBOSOMALS1"/>
</dbReference>
<keyword evidence="2" id="KW-0677">Repeat</keyword>
<keyword evidence="12" id="KW-1185">Reference proteome</keyword>
<keyword evidence="4 11" id="KW-0689">Ribosomal protein</keyword>
<dbReference type="Pfam" id="PF00575">
    <property type="entry name" value="S1"/>
    <property type="match status" value="6"/>
</dbReference>
<comment type="similarity">
    <text evidence="1">Belongs to the bacterial ribosomal protein bS1 family.</text>
</comment>
<feature type="domain" description="S1 motif" evidence="10">
    <location>
        <begin position="267"/>
        <end position="335"/>
    </location>
</feature>
<dbReference type="CDD" id="cd05687">
    <property type="entry name" value="S1_RPS1_repeat_ec1_hs1"/>
    <property type="match status" value="1"/>
</dbReference>
<dbReference type="GO" id="GO:0022627">
    <property type="term" value="C:cytosolic small ribosomal subunit"/>
    <property type="evidence" value="ECO:0007669"/>
    <property type="project" value="TreeGrafter"/>
</dbReference>
<name>A0A1M5X5I1_9RHOB</name>
<feature type="domain" description="S1 motif" evidence="10">
    <location>
        <begin position="180"/>
        <end position="246"/>
    </location>
</feature>
<evidence type="ECO:0000256" key="2">
    <source>
        <dbReference type="ARBA" id="ARBA00022737"/>
    </source>
</evidence>
<dbReference type="EMBL" id="FQXC01000005">
    <property type="protein sequence ID" value="SHH95051.1"/>
    <property type="molecule type" value="Genomic_DNA"/>
</dbReference>
<dbReference type="GO" id="GO:0003735">
    <property type="term" value="F:structural constituent of ribosome"/>
    <property type="evidence" value="ECO:0007669"/>
    <property type="project" value="InterPro"/>
</dbReference>
<evidence type="ECO:0000313" key="11">
    <source>
        <dbReference type="EMBL" id="SHH95051.1"/>
    </source>
</evidence>
<reference evidence="11 12" key="1">
    <citation type="submission" date="2016-11" db="EMBL/GenBank/DDBJ databases">
        <authorList>
            <person name="Jaros S."/>
            <person name="Januszkiewicz K."/>
            <person name="Wedrychowicz H."/>
        </authorList>
    </citation>
    <scope>NUCLEOTIDE SEQUENCE [LARGE SCALE GENOMIC DNA]</scope>
    <source>
        <strain evidence="11 12">DSM 29431</strain>
    </source>
</reference>
<keyword evidence="3" id="KW-0694">RNA-binding</keyword>
<dbReference type="SUPFAM" id="SSF50249">
    <property type="entry name" value="Nucleic acid-binding proteins"/>
    <property type="match status" value="6"/>
</dbReference>
<proteinExistence type="inferred from homology"/>
<dbReference type="InterPro" id="IPR012340">
    <property type="entry name" value="NA-bd_OB-fold"/>
</dbReference>
<feature type="domain" description="S1 motif" evidence="10">
    <location>
        <begin position="526"/>
        <end position="594"/>
    </location>
</feature>
<accession>A0A1M5X5I1</accession>
<evidence type="ECO:0000313" key="12">
    <source>
        <dbReference type="Proteomes" id="UP000184221"/>
    </source>
</evidence>
<dbReference type="InterPro" id="IPR003029">
    <property type="entry name" value="S1_domain"/>
</dbReference>
<dbReference type="PROSITE" id="PS50126">
    <property type="entry name" value="S1"/>
    <property type="match status" value="6"/>
</dbReference>
<dbReference type="SMART" id="SM00316">
    <property type="entry name" value="S1"/>
    <property type="match status" value="6"/>
</dbReference>
<dbReference type="GO" id="GO:0003729">
    <property type="term" value="F:mRNA binding"/>
    <property type="evidence" value="ECO:0007669"/>
    <property type="project" value="TreeGrafter"/>
</dbReference>
<dbReference type="InterPro" id="IPR035104">
    <property type="entry name" value="Ribosomal_protein_S1-like"/>
</dbReference>
<dbReference type="NCBIfam" id="TIGR00717">
    <property type="entry name" value="rpsA"/>
    <property type="match status" value="1"/>
</dbReference>
<dbReference type="AlphaFoldDB" id="A0A1M5X5I1"/>
<dbReference type="FunFam" id="2.40.50.140:FF:000011">
    <property type="entry name" value="30S ribosomal protein S1"/>
    <property type="match status" value="1"/>
</dbReference>
<dbReference type="PANTHER" id="PTHR10724">
    <property type="entry name" value="30S RIBOSOMAL PROTEIN S1"/>
    <property type="match status" value="1"/>
</dbReference>
<protein>
    <recommendedName>
        <fullName evidence="7">Small ribosomal subunit protein bS1</fullName>
    </recommendedName>
    <alternativeName>
        <fullName evidence="8">30S ribosomal protein S1</fullName>
    </alternativeName>
</protein>
<dbReference type="InterPro" id="IPR000110">
    <property type="entry name" value="Ribosomal_bS1"/>
</dbReference>
<organism evidence="11 12">
    <name type="scientific">Marivita hallyeonensis</name>
    <dbReference type="NCBI Taxonomy" id="996342"/>
    <lineage>
        <taxon>Bacteria</taxon>
        <taxon>Pseudomonadati</taxon>
        <taxon>Pseudomonadota</taxon>
        <taxon>Alphaproteobacteria</taxon>
        <taxon>Rhodobacterales</taxon>
        <taxon>Roseobacteraceae</taxon>
        <taxon>Marivita</taxon>
    </lineage>
</organism>
<dbReference type="GO" id="GO:0006412">
    <property type="term" value="P:translation"/>
    <property type="evidence" value="ECO:0007669"/>
    <property type="project" value="InterPro"/>
</dbReference>
<dbReference type="FunFam" id="2.40.50.140:FF:000103">
    <property type="entry name" value="protein RRP5 homolog"/>
    <property type="match status" value="1"/>
</dbReference>
<feature type="compositionally biased region" description="Basic residues" evidence="9">
    <location>
        <begin position="61"/>
        <end position="71"/>
    </location>
</feature>